<name>A0A0U2VSF0_9BACL</name>
<dbReference type="GO" id="GO:0005886">
    <property type="term" value="C:plasma membrane"/>
    <property type="evidence" value="ECO:0007669"/>
    <property type="project" value="UniProtKB-SubCell"/>
</dbReference>
<evidence type="ECO:0000256" key="6">
    <source>
        <dbReference type="ARBA" id="ARBA00023136"/>
    </source>
</evidence>
<evidence type="ECO:0000259" key="8">
    <source>
        <dbReference type="PROSITE" id="PS50928"/>
    </source>
</evidence>
<evidence type="ECO:0000256" key="5">
    <source>
        <dbReference type="ARBA" id="ARBA00022989"/>
    </source>
</evidence>
<evidence type="ECO:0000313" key="10">
    <source>
        <dbReference type="Proteomes" id="UP000061660"/>
    </source>
</evidence>
<dbReference type="Pfam" id="PF00528">
    <property type="entry name" value="BPD_transp_1"/>
    <property type="match status" value="1"/>
</dbReference>
<dbReference type="PROSITE" id="PS50928">
    <property type="entry name" value="ABC_TM1"/>
    <property type="match status" value="1"/>
</dbReference>
<dbReference type="Gene3D" id="1.10.3720.10">
    <property type="entry name" value="MetI-like"/>
    <property type="match status" value="1"/>
</dbReference>
<keyword evidence="4 7" id="KW-0812">Transmembrane</keyword>
<dbReference type="GO" id="GO:0055085">
    <property type="term" value="P:transmembrane transport"/>
    <property type="evidence" value="ECO:0007669"/>
    <property type="project" value="InterPro"/>
</dbReference>
<proteinExistence type="inferred from homology"/>
<dbReference type="PANTHER" id="PTHR43005">
    <property type="entry name" value="BLR7065 PROTEIN"/>
    <property type="match status" value="1"/>
</dbReference>
<comment type="subcellular location">
    <subcellularLocation>
        <location evidence="1 7">Cell membrane</location>
        <topology evidence="1 7">Multi-pass membrane protein</topology>
    </subcellularLocation>
</comment>
<reference evidence="9 10" key="2">
    <citation type="journal article" date="2016" name="Genome Announc.">
        <title>Complete Genome Sequences of Two Interactive Moderate Thermophiles, Paenibacillus napthalenovorans 32O-Y and Paenibacillus sp. 32O-W.</title>
        <authorList>
            <person name="Butler R.R.III."/>
            <person name="Wang J."/>
            <person name="Stark B.C."/>
            <person name="Pombert J.F."/>
        </authorList>
    </citation>
    <scope>NUCLEOTIDE SEQUENCE [LARGE SCALE GENOMIC DNA]</scope>
    <source>
        <strain evidence="9 10">32O-Y</strain>
    </source>
</reference>
<reference evidence="10" key="1">
    <citation type="submission" date="2015-12" db="EMBL/GenBank/DDBJ databases">
        <title>Complete genome sequences of two moderately thermophilic Paenibacillus species.</title>
        <authorList>
            <person name="Butler R.III."/>
            <person name="Wang J."/>
            <person name="Stark B.C."/>
            <person name="Pombert J.-F."/>
        </authorList>
    </citation>
    <scope>NUCLEOTIDE SEQUENCE [LARGE SCALE GENOMIC DNA]</scope>
    <source>
        <strain evidence="10">32O-Y</strain>
    </source>
</reference>
<keyword evidence="3" id="KW-1003">Cell membrane</keyword>
<dbReference type="Proteomes" id="UP000061660">
    <property type="component" value="Chromosome"/>
</dbReference>
<feature type="transmembrane region" description="Helical" evidence="7">
    <location>
        <begin position="405"/>
        <end position="427"/>
    </location>
</feature>
<feature type="transmembrane region" description="Helical" evidence="7">
    <location>
        <begin position="345"/>
        <end position="364"/>
    </location>
</feature>
<dbReference type="EMBL" id="CP013652">
    <property type="protein sequence ID" value="ALS23638.1"/>
    <property type="molecule type" value="Genomic_DNA"/>
</dbReference>
<organism evidence="9 10">
    <name type="scientific">Paenibacillus naphthalenovorans</name>
    <dbReference type="NCBI Taxonomy" id="162209"/>
    <lineage>
        <taxon>Bacteria</taxon>
        <taxon>Bacillati</taxon>
        <taxon>Bacillota</taxon>
        <taxon>Bacilli</taxon>
        <taxon>Bacillales</taxon>
        <taxon>Paenibacillaceae</taxon>
        <taxon>Paenibacillus</taxon>
    </lineage>
</organism>
<evidence type="ECO:0000256" key="4">
    <source>
        <dbReference type="ARBA" id="ARBA00022692"/>
    </source>
</evidence>
<feature type="transmembrane region" description="Helical" evidence="7">
    <location>
        <begin position="300"/>
        <end position="324"/>
    </location>
</feature>
<dbReference type="CDD" id="cd06261">
    <property type="entry name" value="TM_PBP2"/>
    <property type="match status" value="1"/>
</dbReference>
<dbReference type="OrthoDB" id="9809527at2"/>
<dbReference type="PANTHER" id="PTHR43005:SF2">
    <property type="entry name" value="INTEGRAL MEMBRANE SUGAR TRANSPORT PROTEIN"/>
    <property type="match status" value="1"/>
</dbReference>
<dbReference type="PATRIC" id="fig|162209.4.peg.3502"/>
<sequence>MNPGNKNKARRNWFSEKHAGYYLVLPAFIMIFLIAVWPVARSFWISLYDVRLNDPAKSAMHNSYSIDMERYVGTINVLFNVLDNEARSAAGTAKEDIRRIAADVKQLAGKLNEESIVKERYDQVDQLLYDFKPVPDALKYAEIDNQTAVDVRSGLTRIEERLHQLKSQDALKRPDDSIGLVKAFQSSFVEPNFIGLEHYRYFLTDRRMWDSLANTTLFSVFSVSIELVLGLMIALLINQPFKGRGLARAAILIPWATPTAISGMIWSYMYDGQSGIFAKWLTDLGIISDMGMLMSTKAGALFAVIFADVWKTTPFIALLLFAGLQTIPDSLYEAAQVDGATKWQRFFRITLPMLKSTILVALLFRTLDAFRVFDLIYVLTGGGPANSTESISIYAYKTMFAQLNFGAGSALSVIVFLCIAIICMIYVKILGSDIIAKRGG</sequence>
<evidence type="ECO:0000256" key="2">
    <source>
        <dbReference type="ARBA" id="ARBA00022448"/>
    </source>
</evidence>
<dbReference type="KEGG" id="pnp:IJ22_32770"/>
<dbReference type="RefSeq" id="WP_062409526.1">
    <property type="nucleotide sequence ID" value="NZ_CP013652.1"/>
</dbReference>
<accession>A0A0U2VSF0</accession>
<dbReference type="SUPFAM" id="SSF161098">
    <property type="entry name" value="MetI-like"/>
    <property type="match status" value="1"/>
</dbReference>
<evidence type="ECO:0000256" key="3">
    <source>
        <dbReference type="ARBA" id="ARBA00022475"/>
    </source>
</evidence>
<feature type="transmembrane region" description="Helical" evidence="7">
    <location>
        <begin position="21"/>
        <end position="40"/>
    </location>
</feature>
<feature type="transmembrane region" description="Helical" evidence="7">
    <location>
        <begin position="249"/>
        <end position="269"/>
    </location>
</feature>
<dbReference type="InterPro" id="IPR035906">
    <property type="entry name" value="MetI-like_sf"/>
</dbReference>
<keyword evidence="2 7" id="KW-0813">Transport</keyword>
<evidence type="ECO:0000313" key="9">
    <source>
        <dbReference type="EMBL" id="ALS23638.1"/>
    </source>
</evidence>
<evidence type="ECO:0000256" key="7">
    <source>
        <dbReference type="RuleBase" id="RU363032"/>
    </source>
</evidence>
<keyword evidence="5 7" id="KW-1133">Transmembrane helix</keyword>
<dbReference type="InterPro" id="IPR000515">
    <property type="entry name" value="MetI-like"/>
</dbReference>
<feature type="domain" description="ABC transmembrane type-1" evidence="8">
    <location>
        <begin position="212"/>
        <end position="426"/>
    </location>
</feature>
<dbReference type="AlphaFoldDB" id="A0A0U2VSF0"/>
<protein>
    <submittedName>
        <fullName evidence="9">Sugar ABC transporter permease</fullName>
    </submittedName>
</protein>
<dbReference type="STRING" id="162209.IJ22_32770"/>
<comment type="similarity">
    <text evidence="7">Belongs to the binding-protein-dependent transport system permease family.</text>
</comment>
<gene>
    <name evidence="9" type="ORF">IJ22_32770</name>
</gene>
<keyword evidence="10" id="KW-1185">Reference proteome</keyword>
<feature type="transmembrane region" description="Helical" evidence="7">
    <location>
        <begin position="217"/>
        <end position="237"/>
    </location>
</feature>
<keyword evidence="6 7" id="KW-0472">Membrane</keyword>
<evidence type="ECO:0000256" key="1">
    <source>
        <dbReference type="ARBA" id="ARBA00004651"/>
    </source>
</evidence>